<evidence type="ECO:0000259" key="1">
    <source>
        <dbReference type="Pfam" id="PF26022"/>
    </source>
</evidence>
<dbReference type="AlphaFoldDB" id="A0AAD9P8D8"/>
<feature type="domain" description="Liprin-beta-1/2 coiled-coil" evidence="1">
    <location>
        <begin position="3"/>
        <end position="54"/>
    </location>
</feature>
<dbReference type="EMBL" id="JAODUO010000089">
    <property type="protein sequence ID" value="KAK2190069.1"/>
    <property type="molecule type" value="Genomic_DNA"/>
</dbReference>
<organism evidence="2 3">
    <name type="scientific">Ridgeia piscesae</name>
    <name type="common">Tubeworm</name>
    <dbReference type="NCBI Taxonomy" id="27915"/>
    <lineage>
        <taxon>Eukaryota</taxon>
        <taxon>Metazoa</taxon>
        <taxon>Spiralia</taxon>
        <taxon>Lophotrochozoa</taxon>
        <taxon>Annelida</taxon>
        <taxon>Polychaeta</taxon>
        <taxon>Sedentaria</taxon>
        <taxon>Canalipalpata</taxon>
        <taxon>Sabellida</taxon>
        <taxon>Siboglinidae</taxon>
        <taxon>Ridgeia</taxon>
    </lineage>
</organism>
<proteinExistence type="predicted"/>
<reference evidence="2" key="1">
    <citation type="journal article" date="2023" name="Mol. Biol. Evol.">
        <title>Third-Generation Sequencing Reveals the Adaptive Role of the Epigenome in Three Deep-Sea Polychaetes.</title>
        <authorList>
            <person name="Perez M."/>
            <person name="Aroh O."/>
            <person name="Sun Y."/>
            <person name="Lan Y."/>
            <person name="Juniper S.K."/>
            <person name="Young C.R."/>
            <person name="Angers B."/>
            <person name="Qian P.Y."/>
        </authorList>
    </citation>
    <scope>NUCLEOTIDE SEQUENCE</scope>
    <source>
        <strain evidence="2">R07B-5</strain>
    </source>
</reference>
<name>A0AAD9P8D8_RIDPI</name>
<evidence type="ECO:0000313" key="3">
    <source>
        <dbReference type="Proteomes" id="UP001209878"/>
    </source>
</evidence>
<gene>
    <name evidence="2" type="ORF">NP493_90g02039</name>
</gene>
<comment type="caution">
    <text evidence="2">The sequence shown here is derived from an EMBL/GenBank/DDBJ whole genome shotgun (WGS) entry which is preliminary data.</text>
</comment>
<dbReference type="Pfam" id="PF26022">
    <property type="entry name" value="CC_Liprin_beta"/>
    <property type="match status" value="1"/>
</dbReference>
<protein>
    <recommendedName>
        <fullName evidence="1">Liprin-beta-1/2 coiled-coil domain-containing protein</fullName>
    </recommendedName>
</protein>
<keyword evidence="3" id="KW-1185">Reference proteome</keyword>
<dbReference type="Proteomes" id="UP001209878">
    <property type="component" value="Unassembled WGS sequence"/>
</dbReference>
<dbReference type="InterPro" id="IPR058914">
    <property type="entry name" value="LIPB1/2_CC"/>
</dbReference>
<sequence length="81" mass="9123">MAEELKNPSTLETHKLDLLAEISNLKLKLASSERERCELEERTGVAQRHIPQLEVLQSCLENRFLDTSVAPVKDCSCTVVD</sequence>
<accession>A0AAD9P8D8</accession>
<evidence type="ECO:0000313" key="2">
    <source>
        <dbReference type="EMBL" id="KAK2190069.1"/>
    </source>
</evidence>